<feature type="domain" description="Glycosyl-hydrolase family 116 catalytic region" evidence="1">
    <location>
        <begin position="480"/>
        <end position="767"/>
    </location>
</feature>
<dbReference type="EC" id="3.2.1.-" evidence="3"/>
<dbReference type="PANTHER" id="PTHR12654:SF4">
    <property type="entry name" value="PB1 DOMAIN-CONTAINING PROTEIN"/>
    <property type="match status" value="1"/>
</dbReference>
<dbReference type="InterPro" id="IPR006775">
    <property type="entry name" value="GH116_catalytic"/>
</dbReference>
<dbReference type="EMBL" id="JAUJEA010000004">
    <property type="protein sequence ID" value="MDN5202192.1"/>
    <property type="molecule type" value="Genomic_DNA"/>
</dbReference>
<dbReference type="RefSeq" id="WP_346752218.1">
    <property type="nucleotide sequence ID" value="NZ_JAUJEA010000004.1"/>
</dbReference>
<dbReference type="InterPro" id="IPR008928">
    <property type="entry name" value="6-hairpin_glycosidase_sf"/>
</dbReference>
<dbReference type="Pfam" id="PF04685">
    <property type="entry name" value="DUF608"/>
    <property type="match status" value="1"/>
</dbReference>
<protein>
    <submittedName>
        <fullName evidence="3">GH116 family glycosyl-hydrolase</fullName>
        <ecNumber evidence="3">3.2.1.-</ecNumber>
    </submittedName>
</protein>
<name>A0ABT8KN81_9BACT</name>
<proteinExistence type="predicted"/>
<dbReference type="Pfam" id="PF12215">
    <property type="entry name" value="Glyco_hydr_116N"/>
    <property type="match status" value="1"/>
</dbReference>
<dbReference type="Gene3D" id="1.50.10.10">
    <property type="match status" value="1"/>
</dbReference>
<sequence length="888" mass="99667">MIIKKNSTIALLIISKLFLCIYHETMGQNTFNQTERGTLEIYTGEQLKYIGMPIGGITSGQVYLGGDGQLWYWDIFNIQRIQPGGPGDKFYLNPMVQDHRFEQGFAVRVKKLLPNTITSSVKPLRTGGYSNINFRGEYPIGKVSYEEPGFPISVKLNAYTPFVPTDHGSSDFPAIVMEYTLTNDSDKEVSAELLGWLQNMANYQTAQKAKGKHKNTIVKSEGALQLVLSSEVNDESQDLPDYGNMTLTLVEGENGWSTPKTQNDIDYNIPEINYSEHHEATANLGSRLTGTIGKEILLQAGESKTLTFIISWYFPNVHRAESGFHHLKNRENLRHYYSKKFSSSADVTNEIIANRDKYLAITKLWNKTWYDSSLPYWFLDRAFVNTSTLATTSCYRLNDLTDDPDNEGRFYAMEGVYLGHGTCTHVFHYEQALGRVFPGLARQLRTQIDYGLSFKETGIISYRGELSSLGQHDGRGYAVDGHAGTILRAYREHTTAPDYDYLKAHWPKIKKSIAYMIAHDSEKTGQPDGVLEGAQYNTLDRMWYGKIAWTSSMYNAALRAGVAMANEMGDRAFAKKCSKIAALGKSNITKELFNGEYFFNTLDPENPVPPNSYLGCHIDQVLGQSWAIQAGLPRVLPKDETKKALGSIFRYNFHKDLGPYLDTATIKNVRFYALPGEGGTVMCSFPKGGAEKAPGKIRNDWEKLAVGYFSESMTGFTYQAAAHMIAEGLVDEGMTMIKAIHDRYAPEKRNPYNEVEYGNHYTRAMSSFGAFVAASGFTLNEPKGEIGFDPKINPDDFKSAFISGRSWGAFSQKRADKMQTNGLSINYGSLKLSKITLRCDGEQKYSVTLQVNGKEIDSRVRITDNQYEITWKGTDLKAGDELKIMFKI</sequence>
<comment type="caution">
    <text evidence="3">The sequence shown here is derived from an EMBL/GenBank/DDBJ whole genome shotgun (WGS) entry which is preliminary data.</text>
</comment>
<dbReference type="InterPro" id="IPR024462">
    <property type="entry name" value="GH116_N"/>
</dbReference>
<evidence type="ECO:0000259" key="2">
    <source>
        <dbReference type="Pfam" id="PF12215"/>
    </source>
</evidence>
<keyword evidence="4" id="KW-1185">Reference proteome</keyword>
<keyword evidence="3" id="KW-0326">Glycosidase</keyword>
<organism evidence="3 4">
    <name type="scientific">Splendidivirga corallicola</name>
    <dbReference type="NCBI Taxonomy" id="3051826"/>
    <lineage>
        <taxon>Bacteria</taxon>
        <taxon>Pseudomonadati</taxon>
        <taxon>Bacteroidota</taxon>
        <taxon>Cytophagia</taxon>
        <taxon>Cytophagales</taxon>
        <taxon>Splendidivirgaceae</taxon>
        <taxon>Splendidivirga</taxon>
    </lineage>
</organism>
<gene>
    <name evidence="3" type="ORF">QQ008_12480</name>
</gene>
<dbReference type="Proteomes" id="UP001172082">
    <property type="component" value="Unassembled WGS sequence"/>
</dbReference>
<evidence type="ECO:0000313" key="3">
    <source>
        <dbReference type="EMBL" id="MDN5202192.1"/>
    </source>
</evidence>
<feature type="domain" description="Glycosyl-hydrolase family 116 N-terminal" evidence="2">
    <location>
        <begin position="51"/>
        <end position="355"/>
    </location>
</feature>
<dbReference type="SUPFAM" id="SSF48208">
    <property type="entry name" value="Six-hairpin glycosidases"/>
    <property type="match status" value="1"/>
</dbReference>
<reference evidence="3" key="1">
    <citation type="submission" date="2023-06" db="EMBL/GenBank/DDBJ databases">
        <title>Genomic of Parafulvivirga corallium.</title>
        <authorList>
            <person name="Wang G."/>
        </authorList>
    </citation>
    <scope>NUCLEOTIDE SEQUENCE</scope>
    <source>
        <strain evidence="3">BMA10</strain>
    </source>
</reference>
<evidence type="ECO:0000313" key="4">
    <source>
        <dbReference type="Proteomes" id="UP001172082"/>
    </source>
</evidence>
<dbReference type="InterPro" id="IPR012341">
    <property type="entry name" value="6hp_glycosidase-like_sf"/>
</dbReference>
<keyword evidence="3" id="KW-0378">Hydrolase</keyword>
<evidence type="ECO:0000259" key="1">
    <source>
        <dbReference type="Pfam" id="PF04685"/>
    </source>
</evidence>
<dbReference type="InterPro" id="IPR052566">
    <property type="entry name" value="Non-lysos_glucosylceramidase"/>
</dbReference>
<dbReference type="PANTHER" id="PTHR12654">
    <property type="entry name" value="BILE ACID BETA-GLUCOSIDASE-RELATED"/>
    <property type="match status" value="1"/>
</dbReference>
<accession>A0ABT8KN81</accession>
<dbReference type="GO" id="GO:0016798">
    <property type="term" value="F:hydrolase activity, acting on glycosyl bonds"/>
    <property type="evidence" value="ECO:0007669"/>
    <property type="project" value="UniProtKB-KW"/>
</dbReference>